<gene>
    <name evidence="2" type="ORF">NBRC116585_28540</name>
</gene>
<accession>A0ABQ0A2V9</accession>
<sequence length="277" mass="30522">MKKITVLALSLFLSACSVTKLPDNLSRAMLNQDDPEVVADGAPAYLLMLDALILTYPENERFLLAGAQLYGAYAGVFAQDEAQAQSMADKALSYARRALCEYDEDACALVDGPADELARGLSVNYDADDVDMFYAYGAAWAGWIQANTSDWNAIAQVSKVKSLMEWVESYDEGYDNATVQVYLGVLTTQLPPSVGGKPEIGKVHFEKAIKLSDGQHLMAKVLYAKQYARLMFEQELHDTLLTEVLEADPYAEGLTLINRLAQRQAETLLAESADYFE</sequence>
<dbReference type="Proteomes" id="UP001481413">
    <property type="component" value="Unassembled WGS sequence"/>
</dbReference>
<feature type="chain" id="PRO_5047044520" description="TRAP transporter T-component" evidence="1">
    <location>
        <begin position="20"/>
        <end position="277"/>
    </location>
</feature>
<name>A0ABQ0A2V9_9GAMM</name>
<comment type="caution">
    <text evidence="2">The sequence shown here is derived from an EMBL/GenBank/DDBJ whole genome shotgun (WGS) entry which is preliminary data.</text>
</comment>
<evidence type="ECO:0000313" key="2">
    <source>
        <dbReference type="EMBL" id="GAA6146735.1"/>
    </source>
</evidence>
<dbReference type="EMBL" id="BAABWH010000010">
    <property type="protein sequence ID" value="GAA6146735.1"/>
    <property type="molecule type" value="Genomic_DNA"/>
</dbReference>
<dbReference type="Pfam" id="PF16811">
    <property type="entry name" value="TAtT"/>
    <property type="match status" value="1"/>
</dbReference>
<evidence type="ECO:0000256" key="1">
    <source>
        <dbReference type="SAM" id="SignalP"/>
    </source>
</evidence>
<dbReference type="InterPro" id="IPR038537">
    <property type="entry name" value="TatT_sf"/>
</dbReference>
<feature type="signal peptide" evidence="1">
    <location>
        <begin position="1"/>
        <end position="19"/>
    </location>
</feature>
<dbReference type="RefSeq" id="WP_353295948.1">
    <property type="nucleotide sequence ID" value="NZ_BAABWH010000010.1"/>
</dbReference>
<dbReference type="InterPro" id="IPR031823">
    <property type="entry name" value="TatT"/>
</dbReference>
<evidence type="ECO:0008006" key="4">
    <source>
        <dbReference type="Google" id="ProtNLM"/>
    </source>
</evidence>
<keyword evidence="3" id="KW-1185">Reference proteome</keyword>
<proteinExistence type="predicted"/>
<dbReference type="Gene3D" id="1.25.40.920">
    <property type="entry name" value="TRAP transporter T-component"/>
    <property type="match status" value="1"/>
</dbReference>
<keyword evidence="1" id="KW-0732">Signal</keyword>
<protein>
    <recommendedName>
        <fullName evidence="4">TRAP transporter T-component</fullName>
    </recommendedName>
</protein>
<dbReference type="PROSITE" id="PS51257">
    <property type="entry name" value="PROKAR_LIPOPROTEIN"/>
    <property type="match status" value="1"/>
</dbReference>
<evidence type="ECO:0000313" key="3">
    <source>
        <dbReference type="Proteomes" id="UP001481413"/>
    </source>
</evidence>
<reference evidence="2 3" key="1">
    <citation type="submission" date="2024-04" db="EMBL/GenBank/DDBJ databases">
        <title>Draft genome sequence of Thalassolituus maritimus NBRC 116585.</title>
        <authorList>
            <person name="Miyakawa T."/>
            <person name="Kusuya Y."/>
            <person name="Miura T."/>
        </authorList>
    </citation>
    <scope>NUCLEOTIDE SEQUENCE [LARGE SCALE GENOMIC DNA]</scope>
    <source>
        <strain evidence="2 3">5NW40-0001</strain>
    </source>
</reference>
<organism evidence="2 3">
    <name type="scientific">Thalassolituus maritimus</name>
    <dbReference type="NCBI Taxonomy" id="484498"/>
    <lineage>
        <taxon>Bacteria</taxon>
        <taxon>Pseudomonadati</taxon>
        <taxon>Pseudomonadota</taxon>
        <taxon>Gammaproteobacteria</taxon>
        <taxon>Oceanospirillales</taxon>
        <taxon>Oceanospirillaceae</taxon>
        <taxon>Thalassolituus</taxon>
    </lineage>
</organism>